<comment type="cofactor">
    <cofactor evidence="1">
        <name>FAD</name>
        <dbReference type="ChEBI" id="CHEBI:57692"/>
    </cofactor>
</comment>
<evidence type="ECO:0000256" key="4">
    <source>
        <dbReference type="ARBA" id="ARBA00022827"/>
    </source>
</evidence>
<dbReference type="Proteomes" id="UP000288859">
    <property type="component" value="Unassembled WGS sequence"/>
</dbReference>
<dbReference type="PANTHER" id="PTHR42877:SF7">
    <property type="entry name" value="FLAVIN-BINDING MONOOXYGENASE-RELATED"/>
    <property type="match status" value="1"/>
</dbReference>
<dbReference type="OrthoDB" id="74360at2759"/>
<dbReference type="InterPro" id="IPR020946">
    <property type="entry name" value="Flavin_mOase-like"/>
</dbReference>
<keyword evidence="5" id="KW-0560">Oxidoreductase</keyword>
<evidence type="ECO:0000256" key="2">
    <source>
        <dbReference type="ARBA" id="ARBA00010139"/>
    </source>
</evidence>
<reference evidence="7 8" key="1">
    <citation type="submission" date="2017-03" db="EMBL/GenBank/DDBJ databases">
        <title>Genomes of endolithic fungi from Antarctica.</title>
        <authorList>
            <person name="Coleine C."/>
            <person name="Masonjones S."/>
            <person name="Stajich J.E."/>
        </authorList>
    </citation>
    <scope>NUCLEOTIDE SEQUENCE [LARGE SCALE GENOMIC DNA]</scope>
    <source>
        <strain evidence="7 8">CCFEE 6314</strain>
    </source>
</reference>
<dbReference type="GO" id="GO:0004499">
    <property type="term" value="F:N,N-dimethylaniline monooxygenase activity"/>
    <property type="evidence" value="ECO:0007669"/>
    <property type="project" value="InterPro"/>
</dbReference>
<dbReference type="GO" id="GO:0050661">
    <property type="term" value="F:NADP binding"/>
    <property type="evidence" value="ECO:0007669"/>
    <property type="project" value="InterPro"/>
</dbReference>
<feature type="region of interest" description="Disordered" evidence="6">
    <location>
        <begin position="21"/>
        <end position="44"/>
    </location>
</feature>
<dbReference type="GO" id="GO:0050660">
    <property type="term" value="F:flavin adenine dinucleotide binding"/>
    <property type="evidence" value="ECO:0007669"/>
    <property type="project" value="InterPro"/>
</dbReference>
<name>A0A438N510_EXOME</name>
<dbReference type="SUPFAM" id="SSF51905">
    <property type="entry name" value="FAD/NAD(P)-binding domain"/>
    <property type="match status" value="3"/>
</dbReference>
<proteinExistence type="inferred from homology"/>
<comment type="similarity">
    <text evidence="2">Belongs to the FAD-binding monooxygenase family.</text>
</comment>
<dbReference type="Pfam" id="PF00743">
    <property type="entry name" value="FMO-like"/>
    <property type="match status" value="1"/>
</dbReference>
<sequence>MSPSSEIQHANDNCVNGIQHLNLGSNTPGVHPSSKSRPVHHPEWSIPSARGYSISDHMINEPPPNKPFRVTMIGAGAAGIDFLHHVPIAFEGLDIEVVCYEKNQEVGGTWYENRYPGCACDIPSASYQFAWRPNPRWKSYYSGAKQIWEYLKTIVEEEGMMKYIQLGIAVTSAVWNDDISKWVIQLTRTHAGEVSEWTEETDLLVSGTGFLNAWKWPAIPGFESFQGKVFHSANYDEGYDLKGKRVAVIGSGSSGVQIVPSVYNDVAKLYTWVRTPTWITAGFAQKYAGENGANFEYSEEQKMIWQQNPEKYRVYRKMIEQELNQRYKFVLKNTQESDDANKFAYQEMSTKLGHNPRLVDQMIPKDFNVGCRRPTPGNGYLEALVAEKTMCYTDNMLCITPKGFISGDGEEVEVDVIICATGFDTSFRPRFPVVGLDGKVLSQQWAKLPASYISVAAANMPNYFMYTGPFGPVAQGSVLPLLTLCSNYVAQIIKKMRKQHIRRLFPKESAVEDFMEHAALYMRRTAFSDPCTSWFKQGTKDGPVVMWPGSRLAFFDLMETPNFEDYDIEYWSKNRWGWLGNGFSTIEFDGKSDISYYLDTQAGRNDPSGGIKSQARDPVNGGESVEQNGVRAG</sequence>
<dbReference type="AlphaFoldDB" id="A0A438N510"/>
<evidence type="ECO:0000256" key="5">
    <source>
        <dbReference type="ARBA" id="ARBA00023002"/>
    </source>
</evidence>
<comment type="caution">
    <text evidence="7">The sequence shown here is derived from an EMBL/GenBank/DDBJ whole genome shotgun (WGS) entry which is preliminary data.</text>
</comment>
<dbReference type="PANTHER" id="PTHR42877">
    <property type="entry name" value="L-ORNITHINE N(5)-MONOOXYGENASE-RELATED"/>
    <property type="match status" value="1"/>
</dbReference>
<dbReference type="VEuPathDB" id="FungiDB:PV10_06398"/>
<evidence type="ECO:0000256" key="6">
    <source>
        <dbReference type="SAM" id="MobiDB-lite"/>
    </source>
</evidence>
<dbReference type="EMBL" id="NAJM01000021">
    <property type="protein sequence ID" value="RVX70817.1"/>
    <property type="molecule type" value="Genomic_DNA"/>
</dbReference>
<feature type="region of interest" description="Disordered" evidence="6">
    <location>
        <begin position="605"/>
        <end position="633"/>
    </location>
</feature>
<feature type="compositionally biased region" description="Polar residues" evidence="6">
    <location>
        <begin position="22"/>
        <end position="36"/>
    </location>
</feature>
<organism evidence="7 8">
    <name type="scientific">Exophiala mesophila</name>
    <name type="common">Black yeast-like fungus</name>
    <dbReference type="NCBI Taxonomy" id="212818"/>
    <lineage>
        <taxon>Eukaryota</taxon>
        <taxon>Fungi</taxon>
        <taxon>Dikarya</taxon>
        <taxon>Ascomycota</taxon>
        <taxon>Pezizomycotina</taxon>
        <taxon>Eurotiomycetes</taxon>
        <taxon>Chaetothyriomycetidae</taxon>
        <taxon>Chaetothyriales</taxon>
        <taxon>Herpotrichiellaceae</taxon>
        <taxon>Exophiala</taxon>
    </lineage>
</organism>
<keyword evidence="4" id="KW-0274">FAD</keyword>
<evidence type="ECO:0000256" key="3">
    <source>
        <dbReference type="ARBA" id="ARBA00022630"/>
    </source>
</evidence>
<evidence type="ECO:0000256" key="1">
    <source>
        <dbReference type="ARBA" id="ARBA00001974"/>
    </source>
</evidence>
<evidence type="ECO:0000313" key="8">
    <source>
        <dbReference type="Proteomes" id="UP000288859"/>
    </source>
</evidence>
<dbReference type="InterPro" id="IPR036188">
    <property type="entry name" value="FAD/NAD-bd_sf"/>
</dbReference>
<dbReference type="Gene3D" id="3.50.50.60">
    <property type="entry name" value="FAD/NAD(P)-binding domain"/>
    <property type="match status" value="2"/>
</dbReference>
<protein>
    <recommendedName>
        <fullName evidence="9">Sterigmatocystin biosynthesis monooxygenase stcW</fullName>
    </recommendedName>
</protein>
<accession>A0A438N510</accession>
<keyword evidence="3" id="KW-0285">Flavoprotein</keyword>
<evidence type="ECO:0000313" key="7">
    <source>
        <dbReference type="EMBL" id="RVX70817.1"/>
    </source>
</evidence>
<evidence type="ECO:0008006" key="9">
    <source>
        <dbReference type="Google" id="ProtNLM"/>
    </source>
</evidence>
<gene>
    <name evidence="7" type="ORF">B0A52_05468</name>
</gene>
<dbReference type="InterPro" id="IPR051209">
    <property type="entry name" value="FAD-bind_Monooxygenase_sf"/>
</dbReference>